<proteinExistence type="predicted"/>
<evidence type="ECO:0000313" key="3">
    <source>
        <dbReference type="EnsemblMetazoa" id="SCAU015278-PA"/>
    </source>
</evidence>
<keyword evidence="4" id="KW-1185">Reference proteome</keyword>
<keyword evidence="1" id="KW-0812">Transmembrane</keyword>
<keyword evidence="1" id="KW-0472">Membrane</keyword>
<dbReference type="EnsemblMetazoa" id="SCAU015278-RA">
    <property type="protein sequence ID" value="SCAU015278-PA"/>
    <property type="gene ID" value="SCAU015278"/>
</dbReference>
<gene>
    <name evidence="3" type="primary">106091114</name>
</gene>
<name>A0A1I8QA24_STOCA</name>
<feature type="transmembrane region" description="Helical" evidence="1">
    <location>
        <begin position="151"/>
        <end position="173"/>
    </location>
</feature>
<feature type="domain" description="CCC" evidence="2">
    <location>
        <begin position="199"/>
        <end position="304"/>
    </location>
</feature>
<accession>A0A1I8QA24</accession>
<dbReference type="Pfam" id="PF26644">
    <property type="entry name" value="CCC"/>
    <property type="match status" value="1"/>
</dbReference>
<keyword evidence="1" id="KW-1133">Transmembrane helix</keyword>
<evidence type="ECO:0000313" key="4">
    <source>
        <dbReference type="Proteomes" id="UP000095300"/>
    </source>
</evidence>
<dbReference type="InterPro" id="IPR058250">
    <property type="entry name" value="CCC"/>
</dbReference>
<organism evidence="3 4">
    <name type="scientific">Stomoxys calcitrans</name>
    <name type="common">Stable fly</name>
    <name type="synonym">Conops calcitrans</name>
    <dbReference type="NCBI Taxonomy" id="35570"/>
    <lineage>
        <taxon>Eukaryota</taxon>
        <taxon>Metazoa</taxon>
        <taxon>Ecdysozoa</taxon>
        <taxon>Arthropoda</taxon>
        <taxon>Hexapoda</taxon>
        <taxon>Insecta</taxon>
        <taxon>Pterygota</taxon>
        <taxon>Neoptera</taxon>
        <taxon>Endopterygota</taxon>
        <taxon>Diptera</taxon>
        <taxon>Brachycera</taxon>
        <taxon>Muscomorpha</taxon>
        <taxon>Muscoidea</taxon>
        <taxon>Muscidae</taxon>
        <taxon>Stomoxys</taxon>
    </lineage>
</organism>
<evidence type="ECO:0000256" key="1">
    <source>
        <dbReference type="SAM" id="Phobius"/>
    </source>
</evidence>
<reference evidence="3" key="1">
    <citation type="submission" date="2020-05" db="UniProtKB">
        <authorList>
            <consortium name="EnsemblMetazoa"/>
        </authorList>
    </citation>
    <scope>IDENTIFICATION</scope>
    <source>
        <strain evidence="3">USDA</strain>
    </source>
</reference>
<evidence type="ECO:0000259" key="2">
    <source>
        <dbReference type="Pfam" id="PF26644"/>
    </source>
</evidence>
<dbReference type="OrthoDB" id="6610578at2759"/>
<dbReference type="Proteomes" id="UP000095300">
    <property type="component" value="Unassembled WGS sequence"/>
</dbReference>
<dbReference type="VEuPathDB" id="VectorBase:SCAU015278"/>
<protein>
    <recommendedName>
        <fullName evidence="2">CCC domain-containing protein</fullName>
    </recommendedName>
</protein>
<sequence length="309" mass="34999">MNHRPCERSNSSGMEIKENVTKATAKCQWSIIETLSQNISDMATPIPKPPNRIDDKSKNTKPKLLIGLCEGHNGDDYVDWDDFYHIKECYQHVPKTQPSSCSITPHIQRNSSTHSPILPTTSSLPLLLDALGLLLFHICRIRCSMVMSRRWLIIASCMLLLHVTTTPPMTMAAPQSCILCDKNDLKSKDPQTNYEEFLFEHQVTRLDAINALKKLNESFYDGLQADSSCNAVRCTEKVSKYCLGPQFINDHCWCEFGHSTEGLPFVPHMCYVGEKVYKPSIGSCFLYEEVKDCCCSALLARECKFRCQC</sequence>
<dbReference type="AlphaFoldDB" id="A0A1I8QA24"/>